<evidence type="ECO:0000313" key="1">
    <source>
        <dbReference type="EMBL" id="GHO60904.1"/>
    </source>
</evidence>
<reference evidence="1 2" key="1">
    <citation type="journal article" date="2021" name="Int. J. Syst. Evol. Microbiol.">
        <title>Reticulibacter mediterranei gen. nov., sp. nov., within the new family Reticulibacteraceae fam. nov., and Ktedonospora formicarum gen. nov., sp. nov., Ktedonobacter robiniae sp. nov., Dictyobacter formicarum sp. nov. and Dictyobacter arantiisoli sp. nov., belonging to the class Ktedonobacteria.</title>
        <authorList>
            <person name="Yabe S."/>
            <person name="Zheng Y."/>
            <person name="Wang C.M."/>
            <person name="Sakai Y."/>
            <person name="Abe K."/>
            <person name="Yokota A."/>
            <person name="Donadio S."/>
            <person name="Cavaletti L."/>
            <person name="Monciardini P."/>
        </authorList>
    </citation>
    <scope>NUCLEOTIDE SEQUENCE [LARGE SCALE GENOMIC DNA]</scope>
    <source>
        <strain evidence="1 2">SOSP1-30</strain>
    </source>
</reference>
<gene>
    <name evidence="1" type="ORF">KSB_93790</name>
</gene>
<sequence>MMLVTSTTSAVGNTVLKEILARKIPANDTMKFAKMTLEGALFLEYASCEGQR</sequence>
<dbReference type="EMBL" id="BNJG01000007">
    <property type="protein sequence ID" value="GHO60904.1"/>
    <property type="molecule type" value="Genomic_DNA"/>
</dbReference>
<name>A0ABQ3V7C2_9CHLR</name>
<proteinExistence type="predicted"/>
<keyword evidence="2" id="KW-1185">Reference proteome</keyword>
<comment type="caution">
    <text evidence="1">The sequence shown here is derived from an EMBL/GenBank/DDBJ whole genome shotgun (WGS) entry which is preliminary data.</text>
</comment>
<accession>A0ABQ3V7C2</accession>
<dbReference type="Proteomes" id="UP000654345">
    <property type="component" value="Unassembled WGS sequence"/>
</dbReference>
<evidence type="ECO:0000313" key="2">
    <source>
        <dbReference type="Proteomes" id="UP000654345"/>
    </source>
</evidence>
<protein>
    <submittedName>
        <fullName evidence="1">Uncharacterized protein</fullName>
    </submittedName>
</protein>
<organism evidence="1 2">
    <name type="scientific">Ktedonobacter robiniae</name>
    <dbReference type="NCBI Taxonomy" id="2778365"/>
    <lineage>
        <taxon>Bacteria</taxon>
        <taxon>Bacillati</taxon>
        <taxon>Chloroflexota</taxon>
        <taxon>Ktedonobacteria</taxon>
        <taxon>Ktedonobacterales</taxon>
        <taxon>Ktedonobacteraceae</taxon>
        <taxon>Ktedonobacter</taxon>
    </lineage>
</organism>